<dbReference type="Gene3D" id="3.30.70.270">
    <property type="match status" value="1"/>
</dbReference>
<dbReference type="Proteomes" id="UP000240996">
    <property type="component" value="Unassembled WGS sequence"/>
</dbReference>
<evidence type="ECO:0000313" key="5">
    <source>
        <dbReference type="Proteomes" id="UP000240996"/>
    </source>
</evidence>
<dbReference type="AlphaFoldDB" id="A0A2T4YTW9"/>
<dbReference type="EMBL" id="PZZN01000001">
    <property type="protein sequence ID" value="PTM47260.1"/>
    <property type="molecule type" value="Genomic_DNA"/>
</dbReference>
<dbReference type="InterPro" id="IPR000160">
    <property type="entry name" value="GGDEF_dom"/>
</dbReference>
<protein>
    <recommendedName>
        <fullName evidence="1">diguanylate cyclase</fullName>
        <ecNumber evidence="1">2.7.7.65</ecNumber>
    </recommendedName>
</protein>
<gene>
    <name evidence="4" type="ORF">C8J24_0650</name>
</gene>
<reference evidence="4 5" key="1">
    <citation type="submission" date="2018-04" db="EMBL/GenBank/DDBJ databases">
        <title>Genomic Encyclopedia of Type Strains, Phase III (KMG-III): the genomes of soil and plant-associated and newly described type strains.</title>
        <authorList>
            <person name="Whitman W."/>
        </authorList>
    </citation>
    <scope>NUCLEOTIDE SEQUENCE [LARGE SCALE GENOMIC DNA]</scope>
    <source>
        <strain evidence="4 5">NW12</strain>
    </source>
</reference>
<dbReference type="CDD" id="cd01949">
    <property type="entry name" value="GGDEF"/>
    <property type="match status" value="1"/>
</dbReference>
<dbReference type="InterPro" id="IPR000014">
    <property type="entry name" value="PAS"/>
</dbReference>
<dbReference type="SUPFAM" id="SSF55785">
    <property type="entry name" value="PYP-like sensor domain (PAS domain)"/>
    <property type="match status" value="1"/>
</dbReference>
<dbReference type="SMART" id="SM00267">
    <property type="entry name" value="GGDEF"/>
    <property type="match status" value="1"/>
</dbReference>
<dbReference type="InterPro" id="IPR043128">
    <property type="entry name" value="Rev_trsase/Diguanyl_cyclase"/>
</dbReference>
<dbReference type="InterPro" id="IPR035965">
    <property type="entry name" value="PAS-like_dom_sf"/>
</dbReference>
<dbReference type="GO" id="GO:1902201">
    <property type="term" value="P:negative regulation of bacterial-type flagellum-dependent cell motility"/>
    <property type="evidence" value="ECO:0007669"/>
    <property type="project" value="TreeGrafter"/>
</dbReference>
<evidence type="ECO:0000256" key="2">
    <source>
        <dbReference type="ARBA" id="ARBA00034247"/>
    </source>
</evidence>
<organism evidence="4 5">
    <name type="scientific">Sphingomonas aerolata</name>
    <dbReference type="NCBI Taxonomy" id="185951"/>
    <lineage>
        <taxon>Bacteria</taxon>
        <taxon>Pseudomonadati</taxon>
        <taxon>Pseudomonadota</taxon>
        <taxon>Alphaproteobacteria</taxon>
        <taxon>Sphingomonadales</taxon>
        <taxon>Sphingomonadaceae</taxon>
        <taxon>Sphingomonas</taxon>
    </lineage>
</organism>
<keyword evidence="5" id="KW-1185">Reference proteome</keyword>
<dbReference type="Pfam" id="PF00990">
    <property type="entry name" value="GGDEF"/>
    <property type="match status" value="1"/>
</dbReference>
<dbReference type="Gene3D" id="3.30.450.20">
    <property type="entry name" value="PAS domain"/>
    <property type="match status" value="1"/>
</dbReference>
<dbReference type="PANTHER" id="PTHR45138:SF9">
    <property type="entry name" value="DIGUANYLATE CYCLASE DGCM-RELATED"/>
    <property type="match status" value="1"/>
</dbReference>
<dbReference type="NCBIfam" id="TIGR00254">
    <property type="entry name" value="GGDEF"/>
    <property type="match status" value="1"/>
</dbReference>
<dbReference type="SUPFAM" id="SSF55073">
    <property type="entry name" value="Nucleotide cyclase"/>
    <property type="match status" value="1"/>
</dbReference>
<dbReference type="PANTHER" id="PTHR45138">
    <property type="entry name" value="REGULATORY COMPONENTS OF SENSORY TRANSDUCTION SYSTEM"/>
    <property type="match status" value="1"/>
</dbReference>
<dbReference type="GO" id="GO:0052621">
    <property type="term" value="F:diguanylate cyclase activity"/>
    <property type="evidence" value="ECO:0007669"/>
    <property type="project" value="UniProtKB-EC"/>
</dbReference>
<accession>A0A2T4YTW9</accession>
<proteinExistence type="predicted"/>
<name>A0A2T4YTW9_9SPHN</name>
<dbReference type="PROSITE" id="PS50887">
    <property type="entry name" value="GGDEF"/>
    <property type="match status" value="1"/>
</dbReference>
<evidence type="ECO:0000259" key="3">
    <source>
        <dbReference type="PROSITE" id="PS50887"/>
    </source>
</evidence>
<dbReference type="InterPro" id="IPR050469">
    <property type="entry name" value="Diguanylate_Cyclase"/>
</dbReference>
<feature type="domain" description="GGDEF" evidence="3">
    <location>
        <begin position="165"/>
        <end position="298"/>
    </location>
</feature>
<dbReference type="GO" id="GO:0005886">
    <property type="term" value="C:plasma membrane"/>
    <property type="evidence" value="ECO:0007669"/>
    <property type="project" value="TreeGrafter"/>
</dbReference>
<evidence type="ECO:0000256" key="1">
    <source>
        <dbReference type="ARBA" id="ARBA00012528"/>
    </source>
</evidence>
<comment type="caution">
    <text evidence="4">The sequence shown here is derived from an EMBL/GenBank/DDBJ whole genome shotgun (WGS) entry which is preliminary data.</text>
</comment>
<dbReference type="Pfam" id="PF13188">
    <property type="entry name" value="PAS_8"/>
    <property type="match status" value="1"/>
</dbReference>
<sequence length="298" mass="33066">MADDQHRSPPSSPVASYRSTFKCVLDALPDGVLLTNTERQVVYCNPAFARHWSIPTNLLEVADDTLLLRYVKDQLLNPAAFVHEVERINLTSETSQDEISLKDGRLLLRRSVPLKDPSAFAARLWIFTDVTETEYARTDALCGISNRRAYASEYPQFVEGADDGLMRSVGILDIDNFKAYNDQYGHAAGDMVLRQIGALLRHCALAQDGRAYRIGGEEFLLVCKTQGASDALAFFEALRIGILNMQLPHTGNPPHNMVTTSIGLSIFRGPKQSLAIFDRVDAALYRAKHAGRNIIELA</sequence>
<dbReference type="EC" id="2.7.7.65" evidence="1"/>
<dbReference type="InterPro" id="IPR029787">
    <property type="entry name" value="Nucleotide_cyclase"/>
</dbReference>
<dbReference type="GO" id="GO:0043709">
    <property type="term" value="P:cell adhesion involved in single-species biofilm formation"/>
    <property type="evidence" value="ECO:0007669"/>
    <property type="project" value="TreeGrafter"/>
</dbReference>
<dbReference type="RefSeq" id="WP_107930249.1">
    <property type="nucleotide sequence ID" value="NZ_PZZN01000001.1"/>
</dbReference>
<evidence type="ECO:0000313" key="4">
    <source>
        <dbReference type="EMBL" id="PTM47260.1"/>
    </source>
</evidence>
<comment type="catalytic activity">
    <reaction evidence="2">
        <text>2 GTP = 3',3'-c-di-GMP + 2 diphosphate</text>
        <dbReference type="Rhea" id="RHEA:24898"/>
        <dbReference type="ChEBI" id="CHEBI:33019"/>
        <dbReference type="ChEBI" id="CHEBI:37565"/>
        <dbReference type="ChEBI" id="CHEBI:58805"/>
        <dbReference type="EC" id="2.7.7.65"/>
    </reaction>
</comment>